<dbReference type="InterPro" id="IPR036291">
    <property type="entry name" value="NAD(P)-bd_dom_sf"/>
</dbReference>
<dbReference type="AlphaFoldDB" id="A0A2P8E573"/>
<dbReference type="Proteomes" id="UP000243528">
    <property type="component" value="Unassembled WGS sequence"/>
</dbReference>
<protein>
    <submittedName>
        <fullName evidence="2">NADPH:quinone reductase-like Zn-dependent oxidoreductase</fullName>
    </submittedName>
</protein>
<dbReference type="InterPro" id="IPR002364">
    <property type="entry name" value="Quin_OxRdtase/zeta-crystal_CS"/>
</dbReference>
<dbReference type="SUPFAM" id="SSF50129">
    <property type="entry name" value="GroES-like"/>
    <property type="match status" value="1"/>
</dbReference>
<dbReference type="PANTHER" id="PTHR44013:SF1">
    <property type="entry name" value="ZINC-TYPE ALCOHOL DEHYDROGENASE-LIKE PROTEIN C16A3.02C"/>
    <property type="match status" value="1"/>
</dbReference>
<proteinExistence type="predicted"/>
<dbReference type="OrthoDB" id="3175656at2"/>
<dbReference type="GO" id="GO:0008270">
    <property type="term" value="F:zinc ion binding"/>
    <property type="evidence" value="ECO:0007669"/>
    <property type="project" value="InterPro"/>
</dbReference>
<feature type="domain" description="Enoyl reductase (ER)" evidence="1">
    <location>
        <begin position="7"/>
        <end position="301"/>
    </location>
</feature>
<evidence type="ECO:0000259" key="1">
    <source>
        <dbReference type="SMART" id="SM00829"/>
    </source>
</evidence>
<dbReference type="SUPFAM" id="SSF51735">
    <property type="entry name" value="NAD(P)-binding Rossmann-fold domains"/>
    <property type="match status" value="1"/>
</dbReference>
<dbReference type="Gene3D" id="3.40.50.720">
    <property type="entry name" value="NAD(P)-binding Rossmann-like Domain"/>
    <property type="match status" value="1"/>
</dbReference>
<dbReference type="InterPro" id="IPR020843">
    <property type="entry name" value="ER"/>
</dbReference>
<organism evidence="2 3">
    <name type="scientific">Haloactinopolyspora alba</name>
    <dbReference type="NCBI Taxonomy" id="648780"/>
    <lineage>
        <taxon>Bacteria</taxon>
        <taxon>Bacillati</taxon>
        <taxon>Actinomycetota</taxon>
        <taxon>Actinomycetes</taxon>
        <taxon>Jiangellales</taxon>
        <taxon>Jiangellaceae</taxon>
        <taxon>Haloactinopolyspora</taxon>
    </lineage>
</organism>
<dbReference type="InterPro" id="IPR011032">
    <property type="entry name" value="GroES-like_sf"/>
</dbReference>
<dbReference type="InterPro" id="IPR052733">
    <property type="entry name" value="Chloroplast_QOR"/>
</dbReference>
<dbReference type="Pfam" id="PF13602">
    <property type="entry name" value="ADH_zinc_N_2"/>
    <property type="match status" value="1"/>
</dbReference>
<dbReference type="CDD" id="cd05289">
    <property type="entry name" value="MDR_like_2"/>
    <property type="match status" value="1"/>
</dbReference>
<dbReference type="InterPro" id="IPR013154">
    <property type="entry name" value="ADH-like_N"/>
</dbReference>
<dbReference type="PROSITE" id="PS01162">
    <property type="entry name" value="QOR_ZETA_CRYSTAL"/>
    <property type="match status" value="1"/>
</dbReference>
<gene>
    <name evidence="2" type="ORF">CLV30_10574</name>
</gene>
<comment type="caution">
    <text evidence="2">The sequence shown here is derived from an EMBL/GenBank/DDBJ whole genome shotgun (WGS) entry which is preliminary data.</text>
</comment>
<sequence>MTYARYGGPEVLELTTDRPKPKVPPGFALVRVVASAVNPVDWKLMAGGLDPLMDVHFPVVPGWDVAGVVEELGVDTYQFEVGDEVVANGRRDEVQHGTAAEYVSLPARVLARKPASLSWEQAAGLPLAGLTAYQTVRRLGVGADDTVLIHGGAGGVGQTGVQVARALGARVIATASERNHDHLRALGAEPVSYGDGLTERVRGLAPDSVTVVADFVGGVLDTTLAVLAPGGRHASIADAEVEQHGGRWIWVVSDGADLASLGELADAGKLTVDVSSTYPLERLADAYRESMGGHTRGKIVVTTGD</sequence>
<keyword evidence="3" id="KW-1185">Reference proteome</keyword>
<evidence type="ECO:0000313" key="2">
    <source>
        <dbReference type="EMBL" id="PSL04610.1"/>
    </source>
</evidence>
<dbReference type="GO" id="GO:0016491">
    <property type="term" value="F:oxidoreductase activity"/>
    <property type="evidence" value="ECO:0007669"/>
    <property type="project" value="InterPro"/>
</dbReference>
<dbReference type="PANTHER" id="PTHR44013">
    <property type="entry name" value="ZINC-TYPE ALCOHOL DEHYDROGENASE-LIKE PROTEIN C16A3.02C"/>
    <property type="match status" value="1"/>
</dbReference>
<dbReference type="Pfam" id="PF08240">
    <property type="entry name" value="ADH_N"/>
    <property type="match status" value="1"/>
</dbReference>
<name>A0A2P8E573_9ACTN</name>
<reference evidence="2 3" key="1">
    <citation type="submission" date="2018-03" db="EMBL/GenBank/DDBJ databases">
        <title>Genomic Encyclopedia of Archaeal and Bacterial Type Strains, Phase II (KMG-II): from individual species to whole genera.</title>
        <authorList>
            <person name="Goeker M."/>
        </authorList>
    </citation>
    <scope>NUCLEOTIDE SEQUENCE [LARGE SCALE GENOMIC DNA]</scope>
    <source>
        <strain evidence="2 3">DSM 45211</strain>
    </source>
</reference>
<dbReference type="SMART" id="SM00829">
    <property type="entry name" value="PKS_ER"/>
    <property type="match status" value="1"/>
</dbReference>
<dbReference type="Gene3D" id="3.90.180.10">
    <property type="entry name" value="Medium-chain alcohol dehydrogenases, catalytic domain"/>
    <property type="match status" value="1"/>
</dbReference>
<evidence type="ECO:0000313" key="3">
    <source>
        <dbReference type="Proteomes" id="UP000243528"/>
    </source>
</evidence>
<dbReference type="EMBL" id="PYGE01000005">
    <property type="protein sequence ID" value="PSL04610.1"/>
    <property type="molecule type" value="Genomic_DNA"/>
</dbReference>
<accession>A0A2P8E573</accession>